<dbReference type="Proteomes" id="UP000597613">
    <property type="component" value="Unassembled WGS sequence"/>
</dbReference>
<sequence>MASDRKTVAFIVDQLAAAGDVSAKLMFGEYGLYCDGRMVAMICDDQLFVKPTAGGRAFAGVIDEAPPYPGAKPCLLVNADRWDDAEWLAQLVRISTAELQMPKPKKPKGTKV</sequence>
<protein>
    <submittedName>
        <fullName evidence="2">TfoX/Sxy family protein</fullName>
    </submittedName>
</protein>
<dbReference type="Gene3D" id="3.30.1460.30">
    <property type="entry name" value="YgaC/TfoX-N like chaperone"/>
    <property type="match status" value="1"/>
</dbReference>
<keyword evidence="3" id="KW-1185">Reference proteome</keyword>
<evidence type="ECO:0000313" key="2">
    <source>
        <dbReference type="EMBL" id="MBC3941684.1"/>
    </source>
</evidence>
<gene>
    <name evidence="2" type="ORF">H8S47_08300</name>
</gene>
<proteinExistence type="predicted"/>
<accession>A0ABR7AML5</accession>
<evidence type="ECO:0000259" key="1">
    <source>
        <dbReference type="Pfam" id="PF04993"/>
    </source>
</evidence>
<name>A0ABR7AML5_9SPHN</name>
<dbReference type="RefSeq" id="WP_187503413.1">
    <property type="nucleotide sequence ID" value="NZ_CP162536.1"/>
</dbReference>
<dbReference type="Pfam" id="PF04993">
    <property type="entry name" value="TfoX_N"/>
    <property type="match status" value="1"/>
</dbReference>
<organism evidence="2 3">
    <name type="scientific">Sphingomonas albertensis</name>
    <dbReference type="NCBI Taxonomy" id="2762591"/>
    <lineage>
        <taxon>Bacteria</taxon>
        <taxon>Pseudomonadati</taxon>
        <taxon>Pseudomonadota</taxon>
        <taxon>Alphaproteobacteria</taxon>
        <taxon>Sphingomonadales</taxon>
        <taxon>Sphingomonadaceae</taxon>
        <taxon>Sphingomonas</taxon>
    </lineage>
</organism>
<feature type="domain" description="TfoX N-terminal" evidence="1">
    <location>
        <begin position="13"/>
        <end position="97"/>
    </location>
</feature>
<reference evidence="2 3" key="1">
    <citation type="submission" date="2020-08" db="EMBL/GenBank/DDBJ databases">
        <title>Putative novel bacterial strains isolated from necrotic wheat leaf tissues caused by Xanthomonas translucens.</title>
        <authorList>
            <person name="Tambong J.T."/>
        </authorList>
    </citation>
    <scope>NUCLEOTIDE SEQUENCE [LARGE SCALE GENOMIC DNA]</scope>
    <source>
        <strain evidence="3">DOAB 1063</strain>
    </source>
</reference>
<dbReference type="InterPro" id="IPR007076">
    <property type="entry name" value="TfoX_N"/>
</dbReference>
<dbReference type="EMBL" id="JACONT010000014">
    <property type="protein sequence ID" value="MBC3941684.1"/>
    <property type="molecule type" value="Genomic_DNA"/>
</dbReference>
<dbReference type="SUPFAM" id="SSF159894">
    <property type="entry name" value="YgaC/TfoX-N like"/>
    <property type="match status" value="1"/>
</dbReference>
<comment type="caution">
    <text evidence="2">The sequence shown here is derived from an EMBL/GenBank/DDBJ whole genome shotgun (WGS) entry which is preliminary data.</text>
</comment>
<evidence type="ECO:0000313" key="3">
    <source>
        <dbReference type="Proteomes" id="UP000597613"/>
    </source>
</evidence>